<evidence type="ECO:0000313" key="5">
    <source>
        <dbReference type="EMBL" id="RON81720.1"/>
    </source>
</evidence>
<dbReference type="Proteomes" id="UP000285378">
    <property type="component" value="Unassembled WGS sequence"/>
</dbReference>
<reference evidence="5 6" key="1">
    <citation type="submission" date="2016-10" db="EMBL/GenBank/DDBJ databases">
        <title>Comparative genome analysis of multiple Pseudomonas spp. focuses on biocontrol and plant growth promoting traits.</title>
        <authorList>
            <person name="Tao X.-Y."/>
            <person name="Taylor C.G."/>
        </authorList>
    </citation>
    <scope>NUCLEOTIDE SEQUENCE [LARGE SCALE GENOMIC DNA]</scope>
    <source>
        <strain evidence="5 6">28B5</strain>
    </source>
</reference>
<dbReference type="PANTHER" id="PTHR33154:SF33">
    <property type="entry name" value="TRANSCRIPTIONAL REPRESSOR SDPR"/>
    <property type="match status" value="1"/>
</dbReference>
<evidence type="ECO:0000256" key="1">
    <source>
        <dbReference type="ARBA" id="ARBA00023015"/>
    </source>
</evidence>
<evidence type="ECO:0000313" key="6">
    <source>
        <dbReference type="Proteomes" id="UP000285378"/>
    </source>
</evidence>
<keyword evidence="3" id="KW-0804">Transcription</keyword>
<dbReference type="RefSeq" id="WP_123451348.1">
    <property type="nucleotide sequence ID" value="NZ_MOBX01000013.1"/>
</dbReference>
<dbReference type="Pfam" id="PF01022">
    <property type="entry name" value="HTH_5"/>
    <property type="match status" value="1"/>
</dbReference>
<dbReference type="GO" id="GO:0003700">
    <property type="term" value="F:DNA-binding transcription factor activity"/>
    <property type="evidence" value="ECO:0007669"/>
    <property type="project" value="InterPro"/>
</dbReference>
<dbReference type="InterPro" id="IPR051081">
    <property type="entry name" value="HTH_MetalResp_TranReg"/>
</dbReference>
<dbReference type="GO" id="GO:0003677">
    <property type="term" value="F:DNA binding"/>
    <property type="evidence" value="ECO:0007669"/>
    <property type="project" value="UniProtKB-KW"/>
</dbReference>
<protein>
    <submittedName>
        <fullName evidence="5">ArsR family transcriptional regulator</fullName>
    </submittedName>
</protein>
<dbReference type="InterPro" id="IPR001845">
    <property type="entry name" value="HTH_ArsR_DNA-bd_dom"/>
</dbReference>
<feature type="domain" description="HTH arsR-type" evidence="4">
    <location>
        <begin position="17"/>
        <end position="107"/>
    </location>
</feature>
<sequence length="127" mass="14144">MPDADQQAMLAAPSPQVILHAIAHPLRRKILGWLKDAIRYFPQQVYGREFGVCAGQIVLRCGLAQSTVSQHLAVLKKAALIEEHKIGPVHFFTRNEVTLQRFTHQLTGLLANPLIATIHQTDEHLPA</sequence>
<dbReference type="PANTHER" id="PTHR33154">
    <property type="entry name" value="TRANSCRIPTIONAL REGULATOR, ARSR FAMILY"/>
    <property type="match status" value="1"/>
</dbReference>
<evidence type="ECO:0000256" key="2">
    <source>
        <dbReference type="ARBA" id="ARBA00023125"/>
    </source>
</evidence>
<dbReference type="CDD" id="cd00090">
    <property type="entry name" value="HTH_ARSR"/>
    <property type="match status" value="1"/>
</dbReference>
<dbReference type="InterPro" id="IPR011991">
    <property type="entry name" value="ArsR-like_HTH"/>
</dbReference>
<comment type="caution">
    <text evidence="5">The sequence shown here is derived from an EMBL/GenBank/DDBJ whole genome shotgun (WGS) entry which is preliminary data.</text>
</comment>
<organism evidence="5 6">
    <name type="scientific">Pseudomonas fluorescens</name>
    <dbReference type="NCBI Taxonomy" id="294"/>
    <lineage>
        <taxon>Bacteria</taxon>
        <taxon>Pseudomonadati</taxon>
        <taxon>Pseudomonadota</taxon>
        <taxon>Gammaproteobacteria</taxon>
        <taxon>Pseudomonadales</taxon>
        <taxon>Pseudomonadaceae</taxon>
        <taxon>Pseudomonas</taxon>
    </lineage>
</organism>
<dbReference type="AlphaFoldDB" id="A0A423MF96"/>
<accession>A0A423MF96</accession>
<keyword evidence="1" id="KW-0805">Transcription regulation</keyword>
<proteinExistence type="predicted"/>
<keyword evidence="2" id="KW-0238">DNA-binding</keyword>
<dbReference type="OrthoDB" id="9790747at2"/>
<dbReference type="SMART" id="SM00418">
    <property type="entry name" value="HTH_ARSR"/>
    <property type="match status" value="1"/>
</dbReference>
<dbReference type="EMBL" id="MOBX01000013">
    <property type="protein sequence ID" value="RON81720.1"/>
    <property type="molecule type" value="Genomic_DNA"/>
</dbReference>
<evidence type="ECO:0000256" key="3">
    <source>
        <dbReference type="ARBA" id="ARBA00023163"/>
    </source>
</evidence>
<dbReference type="SUPFAM" id="SSF46785">
    <property type="entry name" value="Winged helix' DNA-binding domain"/>
    <property type="match status" value="1"/>
</dbReference>
<gene>
    <name evidence="5" type="ORF">BK670_11025</name>
</gene>
<dbReference type="InterPro" id="IPR036388">
    <property type="entry name" value="WH-like_DNA-bd_sf"/>
</dbReference>
<evidence type="ECO:0000259" key="4">
    <source>
        <dbReference type="SMART" id="SM00418"/>
    </source>
</evidence>
<dbReference type="InterPro" id="IPR036390">
    <property type="entry name" value="WH_DNA-bd_sf"/>
</dbReference>
<dbReference type="Gene3D" id="1.10.10.10">
    <property type="entry name" value="Winged helix-like DNA-binding domain superfamily/Winged helix DNA-binding domain"/>
    <property type="match status" value="1"/>
</dbReference>
<name>A0A423MF96_PSEFL</name>